<dbReference type="FunFam" id="3.80.10.10:FF:000099">
    <property type="entry name" value="Tropomodulin, isoform C"/>
    <property type="match status" value="1"/>
</dbReference>
<accession>A0A8B6EPT1</accession>
<dbReference type="GO" id="GO:0051694">
    <property type="term" value="P:pointed-end actin filament capping"/>
    <property type="evidence" value="ECO:0007669"/>
    <property type="project" value="InterPro"/>
</dbReference>
<comment type="caution">
    <text evidence="5">The sequence shown here is derived from an EMBL/GenBank/DDBJ whole genome shotgun (WGS) entry which is preliminary data.</text>
</comment>
<keyword evidence="3" id="KW-0206">Cytoskeleton</keyword>
<protein>
    <submittedName>
        <fullName evidence="5">Tropomodulin</fullName>
    </submittedName>
</protein>
<evidence type="ECO:0000256" key="4">
    <source>
        <dbReference type="SAM" id="MobiDB-lite"/>
    </source>
</evidence>
<dbReference type="InterPro" id="IPR004934">
    <property type="entry name" value="TMOD"/>
</dbReference>
<evidence type="ECO:0000256" key="1">
    <source>
        <dbReference type="ARBA" id="ARBA00004245"/>
    </source>
</evidence>
<gene>
    <name evidence="5" type="ORF">MGAL_10B039014</name>
</gene>
<name>A0A8B6EPT1_MYTGA</name>
<dbReference type="GO" id="GO:0005856">
    <property type="term" value="C:cytoskeleton"/>
    <property type="evidence" value="ECO:0007669"/>
    <property type="project" value="UniProtKB-SubCell"/>
</dbReference>
<comment type="subcellular location">
    <subcellularLocation>
        <location evidence="1">Cytoplasm</location>
        <location evidence="1">Cytoskeleton</location>
    </subcellularLocation>
</comment>
<evidence type="ECO:0000313" key="6">
    <source>
        <dbReference type="Proteomes" id="UP000596742"/>
    </source>
</evidence>
<evidence type="ECO:0000256" key="3">
    <source>
        <dbReference type="ARBA" id="ARBA00023212"/>
    </source>
</evidence>
<keyword evidence="2" id="KW-0963">Cytoplasm</keyword>
<dbReference type="GO" id="GO:0030239">
    <property type="term" value="P:myofibril assembly"/>
    <property type="evidence" value="ECO:0007669"/>
    <property type="project" value="TreeGrafter"/>
</dbReference>
<reference evidence="5" key="1">
    <citation type="submission" date="2018-11" db="EMBL/GenBank/DDBJ databases">
        <authorList>
            <person name="Alioto T."/>
            <person name="Alioto T."/>
        </authorList>
    </citation>
    <scope>NUCLEOTIDE SEQUENCE</scope>
</reference>
<dbReference type="GO" id="GO:0030016">
    <property type="term" value="C:myofibril"/>
    <property type="evidence" value="ECO:0007669"/>
    <property type="project" value="TreeGrafter"/>
</dbReference>
<organism evidence="5 6">
    <name type="scientific">Mytilus galloprovincialis</name>
    <name type="common">Mediterranean mussel</name>
    <dbReference type="NCBI Taxonomy" id="29158"/>
    <lineage>
        <taxon>Eukaryota</taxon>
        <taxon>Metazoa</taxon>
        <taxon>Spiralia</taxon>
        <taxon>Lophotrochozoa</taxon>
        <taxon>Mollusca</taxon>
        <taxon>Bivalvia</taxon>
        <taxon>Autobranchia</taxon>
        <taxon>Pteriomorphia</taxon>
        <taxon>Mytilida</taxon>
        <taxon>Mytiloidea</taxon>
        <taxon>Mytilidae</taxon>
        <taxon>Mytilinae</taxon>
        <taxon>Mytilus</taxon>
    </lineage>
</organism>
<dbReference type="Pfam" id="PF03250">
    <property type="entry name" value="Tropomodulin"/>
    <property type="match status" value="1"/>
</dbReference>
<dbReference type="GO" id="GO:0007015">
    <property type="term" value="P:actin filament organization"/>
    <property type="evidence" value="ECO:0007669"/>
    <property type="project" value="TreeGrafter"/>
</dbReference>
<dbReference type="PANTHER" id="PTHR10901">
    <property type="entry name" value="TROPOMODULIN"/>
    <property type="match status" value="1"/>
</dbReference>
<proteinExistence type="predicted"/>
<feature type="region of interest" description="Disordered" evidence="4">
    <location>
        <begin position="37"/>
        <end position="66"/>
    </location>
</feature>
<dbReference type="GO" id="GO:0005523">
    <property type="term" value="F:tropomyosin binding"/>
    <property type="evidence" value="ECO:0007669"/>
    <property type="project" value="InterPro"/>
</dbReference>
<dbReference type="Gene3D" id="3.80.10.10">
    <property type="entry name" value="Ribonuclease Inhibitor"/>
    <property type="match status" value="1"/>
</dbReference>
<feature type="compositionally biased region" description="Basic and acidic residues" evidence="4">
    <location>
        <begin position="101"/>
        <end position="116"/>
    </location>
</feature>
<dbReference type="InterPro" id="IPR032675">
    <property type="entry name" value="LRR_dom_sf"/>
</dbReference>
<dbReference type="SUPFAM" id="SSF52047">
    <property type="entry name" value="RNI-like"/>
    <property type="match status" value="1"/>
</dbReference>
<dbReference type="EMBL" id="UYJE01005391">
    <property type="protein sequence ID" value="VDI36989.1"/>
    <property type="molecule type" value="Genomic_DNA"/>
</dbReference>
<feature type="region of interest" description="Disordered" evidence="4">
    <location>
        <begin position="101"/>
        <end position="123"/>
    </location>
</feature>
<keyword evidence="6" id="KW-1185">Reference proteome</keyword>
<feature type="compositionally biased region" description="Acidic residues" evidence="4">
    <location>
        <begin position="37"/>
        <end position="46"/>
    </location>
</feature>
<dbReference type="PANTHER" id="PTHR10901:SF6">
    <property type="entry name" value="TROPOMODULIN, ISOFORM N"/>
    <property type="match status" value="1"/>
</dbReference>
<dbReference type="OrthoDB" id="2163268at2759"/>
<dbReference type="Proteomes" id="UP000596742">
    <property type="component" value="Unassembled WGS sequence"/>
</dbReference>
<sequence length="357" mass="40542">MSEQPELSEFPNLKGVVPDISLDDLDELLGKLTAEELDELNGDFDPDNSLLPPSDRMKNQTDKTATGPFSRQKLLKWLEEKAKNEKDWEQIKPYVGEKRGKTFKPKAEPKKKMTEDEAKEDTEWDDLLKEASEEELVDLAAVLGFHSMLTQQQYYASLETEEISGQFGGFKGVAKAQELKLMPNEPENKTDIVESLQKLKDNDSSLKHLNLNNIKNISLERLCEFCEALKTNTQLETLEMASTAATDKVAKTLAKALEDNKTLKNLNIESNFISGEAILEIMKAINKNMTVIEFRITNQKPEVLGNKVEMQLTKLVEENPTILRFGIACEFPDARVRIHEKIQENNDELRKKRVGKS</sequence>
<dbReference type="AlphaFoldDB" id="A0A8B6EPT1"/>
<evidence type="ECO:0000313" key="5">
    <source>
        <dbReference type="EMBL" id="VDI36989.1"/>
    </source>
</evidence>
<evidence type="ECO:0000256" key="2">
    <source>
        <dbReference type="ARBA" id="ARBA00022490"/>
    </source>
</evidence>